<sequence length="377" mass="42052">MPPTVLNSHRPSQLTRGGGTRRQFLKASSAALSGLALSSCGWTLANVQPTAPTDPNKLYIYTWAGYTDDELLERFRERTGISVVADVFSDNDSMLARIQAGGGGSYSIIYPSDYMVNKMAGLNLLTELDRDRLVGLDRLFPRFQDPLYDPGNRYSVPISWGTTGLVYNAKKLNPPPEDWDYLWEHRNKLSRRITLINDVREVMGASLRSLGYSYNSTDADEIRAAYEHLADLKPAIASFTTDAWRPQILTGDLLAAMCFSADASLVMEENPDLDYVLPKSGSSIWGDTLVIPQFAPNPDAAYQWINFMLEPDVAASMTERLSFATPNRAAFQQLPEEIRNNPTLFPPEEALEKSESIQPVGKAAEIYDLYWTRLTSS</sequence>
<feature type="compositionally biased region" description="Polar residues" evidence="6">
    <location>
        <begin position="1"/>
        <end position="15"/>
    </location>
</feature>
<dbReference type="PRINTS" id="PR00909">
    <property type="entry name" value="SPERMDNBNDNG"/>
</dbReference>
<dbReference type="GO" id="GO:0019808">
    <property type="term" value="F:polyamine binding"/>
    <property type="evidence" value="ECO:0007669"/>
    <property type="project" value="InterPro"/>
</dbReference>
<dbReference type="PANTHER" id="PTHR30222:SF17">
    <property type="entry name" value="SPERMIDINE_PUTRESCINE-BINDING PERIPLASMIC PROTEIN"/>
    <property type="match status" value="1"/>
</dbReference>
<dbReference type="EMBL" id="CP051167">
    <property type="protein sequence ID" value="QIZ70005.1"/>
    <property type="molecule type" value="Genomic_DNA"/>
</dbReference>
<feature type="region of interest" description="Disordered" evidence="6">
    <location>
        <begin position="1"/>
        <end position="20"/>
    </location>
</feature>
<evidence type="ECO:0000256" key="5">
    <source>
        <dbReference type="PIRSR" id="PIRSR019574-1"/>
    </source>
</evidence>
<dbReference type="InterPro" id="IPR001188">
    <property type="entry name" value="Sperm_putr-bd"/>
</dbReference>
<reference evidence="7 8" key="1">
    <citation type="submission" date="2020-04" db="EMBL/GenBank/DDBJ databases">
        <authorList>
            <person name="Basu S."/>
            <person name="Maruthanayagam V."/>
            <person name="Chakraborty S."/>
            <person name="Pramanik A."/>
            <person name="Mukherjee J."/>
            <person name="Brink B."/>
        </authorList>
    </citation>
    <scope>NUCLEOTIDE SEQUENCE [LARGE SCALE GENOMIC DNA]</scope>
    <source>
        <strain evidence="7 8">AP17</strain>
    </source>
</reference>
<evidence type="ECO:0000256" key="4">
    <source>
        <dbReference type="ARBA" id="ARBA00022764"/>
    </source>
</evidence>
<dbReference type="Proteomes" id="UP000500857">
    <property type="component" value="Chromosome"/>
</dbReference>
<keyword evidence="4" id="KW-0574">Periplasm</keyword>
<evidence type="ECO:0000313" key="7">
    <source>
        <dbReference type="EMBL" id="QIZ70005.1"/>
    </source>
</evidence>
<dbReference type="SUPFAM" id="SSF53850">
    <property type="entry name" value="Periplasmic binding protein-like II"/>
    <property type="match status" value="1"/>
</dbReference>
<dbReference type="InterPro" id="IPR006059">
    <property type="entry name" value="SBP"/>
</dbReference>
<keyword evidence="3" id="KW-0732">Signal</keyword>
<evidence type="ECO:0000313" key="8">
    <source>
        <dbReference type="Proteomes" id="UP000500857"/>
    </source>
</evidence>
<dbReference type="GO" id="GO:0015846">
    <property type="term" value="P:polyamine transport"/>
    <property type="evidence" value="ECO:0007669"/>
    <property type="project" value="InterPro"/>
</dbReference>
<dbReference type="PANTHER" id="PTHR30222">
    <property type="entry name" value="SPERMIDINE/PUTRESCINE-BINDING PERIPLASMIC PROTEIN"/>
    <property type="match status" value="1"/>
</dbReference>
<dbReference type="AlphaFoldDB" id="A0A6H1TUA3"/>
<dbReference type="Pfam" id="PF13416">
    <property type="entry name" value="SBP_bac_8"/>
    <property type="match status" value="1"/>
</dbReference>
<keyword evidence="8" id="KW-1185">Reference proteome</keyword>
<name>A0A6H1TUA3_9CYAN</name>
<feature type="binding site" evidence="5">
    <location>
        <begin position="198"/>
        <end position="201"/>
    </location>
    <ligand>
        <name>spermidine</name>
        <dbReference type="ChEBI" id="CHEBI:57834"/>
    </ligand>
</feature>
<feature type="binding site" evidence="5">
    <location>
        <position position="114"/>
    </location>
    <ligand>
        <name>spermidine</name>
        <dbReference type="ChEBI" id="CHEBI:57834"/>
    </ligand>
</feature>
<dbReference type="InterPro" id="IPR006311">
    <property type="entry name" value="TAT_signal"/>
</dbReference>
<comment type="subcellular location">
    <subcellularLocation>
        <location evidence="1">Periplasm</location>
    </subcellularLocation>
</comment>
<dbReference type="GO" id="GO:0042597">
    <property type="term" value="C:periplasmic space"/>
    <property type="evidence" value="ECO:0007669"/>
    <property type="project" value="UniProtKB-SubCell"/>
</dbReference>
<accession>A0A6H1TUA3</accession>
<dbReference type="PROSITE" id="PS51318">
    <property type="entry name" value="TAT"/>
    <property type="match status" value="1"/>
</dbReference>
<dbReference type="KEGG" id="oxy:HCG48_04965"/>
<proteinExistence type="predicted"/>
<gene>
    <name evidence="7" type="ORF">HCG48_04965</name>
</gene>
<protein>
    <submittedName>
        <fullName evidence="7">Spermidine/putrescine ABC transporter substrate-binding protein</fullName>
    </submittedName>
</protein>
<evidence type="ECO:0000256" key="6">
    <source>
        <dbReference type="SAM" id="MobiDB-lite"/>
    </source>
</evidence>
<dbReference type="CDD" id="cd13590">
    <property type="entry name" value="PBP2_PotD_PotF_like"/>
    <property type="match status" value="1"/>
</dbReference>
<dbReference type="RefSeq" id="WP_168568162.1">
    <property type="nucleotide sequence ID" value="NZ_CP051167.1"/>
</dbReference>
<evidence type="ECO:0000256" key="2">
    <source>
        <dbReference type="ARBA" id="ARBA00022448"/>
    </source>
</evidence>
<evidence type="ECO:0000256" key="3">
    <source>
        <dbReference type="ARBA" id="ARBA00022729"/>
    </source>
</evidence>
<dbReference type="Gene3D" id="3.40.190.10">
    <property type="entry name" value="Periplasmic binding protein-like II"/>
    <property type="match status" value="2"/>
</dbReference>
<dbReference type="PIRSF" id="PIRSF019574">
    <property type="entry name" value="Periplasmic_polyamine_BP"/>
    <property type="match status" value="1"/>
</dbReference>
<evidence type="ECO:0000256" key="1">
    <source>
        <dbReference type="ARBA" id="ARBA00004418"/>
    </source>
</evidence>
<organism evidence="7 8">
    <name type="scientific">Oxynema aestuarii AP17</name>
    <dbReference type="NCBI Taxonomy" id="2064643"/>
    <lineage>
        <taxon>Bacteria</taxon>
        <taxon>Bacillati</taxon>
        <taxon>Cyanobacteriota</taxon>
        <taxon>Cyanophyceae</taxon>
        <taxon>Oscillatoriophycideae</taxon>
        <taxon>Oscillatoriales</taxon>
        <taxon>Oscillatoriaceae</taxon>
        <taxon>Oxynema</taxon>
        <taxon>Oxynema aestuarii</taxon>
    </lineage>
</organism>
<keyword evidence="2" id="KW-0813">Transport</keyword>